<keyword evidence="4" id="KW-1185">Reference proteome</keyword>
<feature type="compositionally biased region" description="Low complexity" evidence="1">
    <location>
        <begin position="102"/>
        <end position="113"/>
    </location>
</feature>
<proteinExistence type="predicted"/>
<feature type="transmembrane region" description="Helical" evidence="2">
    <location>
        <begin position="6"/>
        <end position="26"/>
    </location>
</feature>
<dbReference type="RefSeq" id="WP_380968584.1">
    <property type="nucleotide sequence ID" value="NZ_JBHTCO010000039.1"/>
</dbReference>
<evidence type="ECO:0000256" key="1">
    <source>
        <dbReference type="SAM" id="MobiDB-lite"/>
    </source>
</evidence>
<reference evidence="4" key="1">
    <citation type="journal article" date="2019" name="Int. J. Syst. Evol. Microbiol.">
        <title>The Global Catalogue of Microorganisms (GCM) 10K type strain sequencing project: providing services to taxonomists for standard genome sequencing and annotation.</title>
        <authorList>
            <consortium name="The Broad Institute Genomics Platform"/>
            <consortium name="The Broad Institute Genome Sequencing Center for Infectious Disease"/>
            <person name="Wu L."/>
            <person name="Ma J."/>
        </authorList>
    </citation>
    <scope>NUCLEOTIDE SEQUENCE [LARGE SCALE GENOMIC DNA]</scope>
    <source>
        <strain evidence="4">CGMCC 1.16305</strain>
    </source>
</reference>
<evidence type="ECO:0000313" key="3">
    <source>
        <dbReference type="EMBL" id="MFC7394769.1"/>
    </source>
</evidence>
<gene>
    <name evidence="3" type="ORF">ACFQRG_17745</name>
</gene>
<evidence type="ECO:0000313" key="4">
    <source>
        <dbReference type="Proteomes" id="UP001596505"/>
    </source>
</evidence>
<name>A0ABW2Q088_9BACL</name>
<protein>
    <submittedName>
        <fullName evidence="3">Uncharacterized protein</fullName>
    </submittedName>
</protein>
<keyword evidence="2" id="KW-0812">Transmembrane</keyword>
<feature type="region of interest" description="Disordered" evidence="1">
    <location>
        <begin position="29"/>
        <end position="161"/>
    </location>
</feature>
<keyword evidence="2" id="KW-1133">Transmembrane helix</keyword>
<evidence type="ECO:0000256" key="2">
    <source>
        <dbReference type="SAM" id="Phobius"/>
    </source>
</evidence>
<feature type="compositionally biased region" description="Basic and acidic residues" evidence="1">
    <location>
        <begin position="29"/>
        <end position="52"/>
    </location>
</feature>
<feature type="compositionally biased region" description="Basic and acidic residues" evidence="1">
    <location>
        <begin position="134"/>
        <end position="154"/>
    </location>
</feature>
<comment type="caution">
    <text evidence="3">The sequence shown here is derived from an EMBL/GenBank/DDBJ whole genome shotgun (WGS) entry which is preliminary data.</text>
</comment>
<accession>A0ABW2Q088</accession>
<feature type="compositionally biased region" description="Basic and acidic residues" evidence="1">
    <location>
        <begin position="114"/>
        <end position="125"/>
    </location>
</feature>
<feature type="compositionally biased region" description="Basic and acidic residues" evidence="1">
    <location>
        <begin position="66"/>
        <end position="82"/>
    </location>
</feature>
<keyword evidence="2" id="KW-0472">Membrane</keyword>
<feature type="compositionally biased region" description="Polar residues" evidence="1">
    <location>
        <begin position="54"/>
        <end position="64"/>
    </location>
</feature>
<sequence length="161" mass="18543">MLFFVIWVIVVIIALALLMTYNIIAFRKNDSKPDNKGRQAAEERVSAEHRDVPSNYSEAASNNIQEEEKMFDETIKEEKSETFNDAPAFAAEEQRNFENIPRNDNSNQQNKNNRSGDKDYREALRELMSGQTSPEEKIEEEKGSSSDSDYREALRSLSKKQ</sequence>
<dbReference type="Proteomes" id="UP001596505">
    <property type="component" value="Unassembled WGS sequence"/>
</dbReference>
<dbReference type="EMBL" id="JBHTCO010000039">
    <property type="protein sequence ID" value="MFC7394769.1"/>
    <property type="molecule type" value="Genomic_DNA"/>
</dbReference>
<organism evidence="3 4">
    <name type="scientific">Scopulibacillus cellulosilyticus</name>
    <dbReference type="NCBI Taxonomy" id="2665665"/>
    <lineage>
        <taxon>Bacteria</taxon>
        <taxon>Bacillati</taxon>
        <taxon>Bacillota</taxon>
        <taxon>Bacilli</taxon>
        <taxon>Bacillales</taxon>
        <taxon>Sporolactobacillaceae</taxon>
        <taxon>Scopulibacillus</taxon>
    </lineage>
</organism>